<dbReference type="PANTHER" id="PTHR42711:SF18">
    <property type="entry name" value="ABC TRANSPORTER, ATP-BINDING PROTEIN"/>
    <property type="match status" value="1"/>
</dbReference>
<evidence type="ECO:0000256" key="2">
    <source>
        <dbReference type="ARBA" id="ARBA00022741"/>
    </source>
</evidence>
<dbReference type="STRING" id="1121338.CLTEP_06720"/>
<keyword evidence="5" id="KW-0378">Hydrolase</keyword>
<dbReference type="RefSeq" id="WP_066822587.1">
    <property type="nucleotide sequence ID" value="NZ_LTBA01000004.1"/>
</dbReference>
<feature type="domain" description="ABC transporter" evidence="4">
    <location>
        <begin position="2"/>
        <end position="233"/>
    </location>
</feature>
<dbReference type="OrthoDB" id="9804819at2"/>
<dbReference type="InterPro" id="IPR003593">
    <property type="entry name" value="AAA+_ATPase"/>
</dbReference>
<dbReference type="EC" id="3.6.3.-" evidence="5"/>
<keyword evidence="2" id="KW-0547">Nucleotide-binding</keyword>
<dbReference type="Proteomes" id="UP000075531">
    <property type="component" value="Unassembled WGS sequence"/>
</dbReference>
<keyword evidence="3 5" id="KW-0067">ATP-binding</keyword>
<keyword evidence="6" id="KW-1185">Reference proteome</keyword>
<dbReference type="PROSITE" id="PS50893">
    <property type="entry name" value="ABC_TRANSPORTER_2"/>
    <property type="match status" value="1"/>
</dbReference>
<reference evidence="5 6" key="1">
    <citation type="submission" date="2016-02" db="EMBL/GenBank/DDBJ databases">
        <title>Genome sequence of Clostridium tepidiprofundi DSM 19306.</title>
        <authorList>
            <person name="Poehlein A."/>
            <person name="Daniel R."/>
        </authorList>
    </citation>
    <scope>NUCLEOTIDE SEQUENCE [LARGE SCALE GENOMIC DNA]</scope>
    <source>
        <strain evidence="5 6">DSM 19306</strain>
    </source>
</reference>
<protein>
    <submittedName>
        <fullName evidence="5">Doxorubicin resistance ATP-binding protein DrrA</fullName>
        <ecNumber evidence="5">3.6.3.-</ecNumber>
    </submittedName>
</protein>
<dbReference type="Gene3D" id="3.40.50.300">
    <property type="entry name" value="P-loop containing nucleotide triphosphate hydrolases"/>
    <property type="match status" value="1"/>
</dbReference>
<organism evidence="5 6">
    <name type="scientific">Clostridium tepidiprofundi DSM 19306</name>
    <dbReference type="NCBI Taxonomy" id="1121338"/>
    <lineage>
        <taxon>Bacteria</taxon>
        <taxon>Bacillati</taxon>
        <taxon>Bacillota</taxon>
        <taxon>Clostridia</taxon>
        <taxon>Eubacteriales</taxon>
        <taxon>Clostridiaceae</taxon>
        <taxon>Clostridium</taxon>
    </lineage>
</organism>
<dbReference type="EMBL" id="LTBA01000004">
    <property type="protein sequence ID" value="KYH35268.1"/>
    <property type="molecule type" value="Genomic_DNA"/>
</dbReference>
<dbReference type="SMART" id="SM00382">
    <property type="entry name" value="AAA"/>
    <property type="match status" value="1"/>
</dbReference>
<dbReference type="InterPro" id="IPR027417">
    <property type="entry name" value="P-loop_NTPase"/>
</dbReference>
<keyword evidence="1" id="KW-0813">Transport</keyword>
<dbReference type="GO" id="GO:0016887">
    <property type="term" value="F:ATP hydrolysis activity"/>
    <property type="evidence" value="ECO:0007669"/>
    <property type="project" value="InterPro"/>
</dbReference>
<evidence type="ECO:0000259" key="4">
    <source>
        <dbReference type="PROSITE" id="PS50893"/>
    </source>
</evidence>
<gene>
    <name evidence="5" type="primary">drrA</name>
    <name evidence="5" type="ORF">CLTEP_06720</name>
</gene>
<dbReference type="PATRIC" id="fig|1121338.3.peg.682"/>
<dbReference type="Pfam" id="PF00005">
    <property type="entry name" value="ABC_tran"/>
    <property type="match status" value="1"/>
</dbReference>
<dbReference type="SUPFAM" id="SSF52540">
    <property type="entry name" value="P-loop containing nucleoside triphosphate hydrolases"/>
    <property type="match status" value="1"/>
</dbReference>
<evidence type="ECO:0000256" key="3">
    <source>
        <dbReference type="ARBA" id="ARBA00022840"/>
    </source>
</evidence>
<name>A0A151B5R8_9CLOT</name>
<evidence type="ECO:0000313" key="5">
    <source>
        <dbReference type="EMBL" id="KYH35268.1"/>
    </source>
</evidence>
<comment type="caution">
    <text evidence="5">The sequence shown here is derived from an EMBL/GenBank/DDBJ whole genome shotgun (WGS) entry which is preliminary data.</text>
</comment>
<dbReference type="PROSITE" id="PS00211">
    <property type="entry name" value="ABC_TRANSPORTER_1"/>
    <property type="match status" value="1"/>
</dbReference>
<evidence type="ECO:0000313" key="6">
    <source>
        <dbReference type="Proteomes" id="UP000075531"/>
    </source>
</evidence>
<evidence type="ECO:0000256" key="1">
    <source>
        <dbReference type="ARBA" id="ARBA00022448"/>
    </source>
</evidence>
<dbReference type="PANTHER" id="PTHR42711">
    <property type="entry name" value="ABC TRANSPORTER ATP-BINDING PROTEIN"/>
    <property type="match status" value="1"/>
</dbReference>
<accession>A0A151B5R8</accession>
<sequence length="244" mass="28107">MIELKHVSKKYETNNFYSVNDVSFKVEKNTILGLIGNNGAGKSTTMKLLATLYRPNKGSIKIGGFDTVKQPNEVKKLIGFVFETPRLYEQLTGEENILFFARLFGISKDIALARAKDMYKSLNVDFENKRVETYSKGMKQKISFIRALIMDPQVVLMDEPTSGLDIVSRKQIREYTIELKKRGKTLIITSHIAEDIENLCDKVIIMNKGKIYENDTVDNLKLKYDKKNFEQVYVEIQNNIKRMI</sequence>
<dbReference type="InterPro" id="IPR003439">
    <property type="entry name" value="ABC_transporter-like_ATP-bd"/>
</dbReference>
<dbReference type="AlphaFoldDB" id="A0A151B5R8"/>
<dbReference type="InterPro" id="IPR050763">
    <property type="entry name" value="ABC_transporter_ATP-binding"/>
</dbReference>
<dbReference type="GO" id="GO:0005524">
    <property type="term" value="F:ATP binding"/>
    <property type="evidence" value="ECO:0007669"/>
    <property type="project" value="UniProtKB-KW"/>
</dbReference>
<dbReference type="InterPro" id="IPR017871">
    <property type="entry name" value="ABC_transporter-like_CS"/>
</dbReference>
<proteinExistence type="predicted"/>